<keyword evidence="1" id="KW-1133">Transmembrane helix</keyword>
<proteinExistence type="predicted"/>
<name>A0A8J6FMF1_ELECQ</name>
<feature type="transmembrane region" description="Helical" evidence="1">
    <location>
        <begin position="12"/>
        <end position="32"/>
    </location>
</feature>
<evidence type="ECO:0000313" key="2">
    <source>
        <dbReference type="EMBL" id="KAG9490254.1"/>
    </source>
</evidence>
<gene>
    <name evidence="2" type="ORF">GDO78_005902</name>
</gene>
<comment type="caution">
    <text evidence="2">The sequence shown here is derived from an EMBL/GenBank/DDBJ whole genome shotgun (WGS) entry which is preliminary data.</text>
</comment>
<keyword evidence="1" id="KW-0812">Transmembrane</keyword>
<reference evidence="2" key="1">
    <citation type="thesis" date="2020" institute="ProQuest LLC" country="789 East Eisenhower Parkway, Ann Arbor, MI, USA">
        <title>Comparative Genomics and Chromosome Evolution.</title>
        <authorList>
            <person name="Mudd A.B."/>
        </authorList>
    </citation>
    <scope>NUCLEOTIDE SEQUENCE</scope>
    <source>
        <strain evidence="2">HN-11 Male</strain>
        <tissue evidence="2">Kidney and liver</tissue>
    </source>
</reference>
<keyword evidence="3" id="KW-1185">Reference proteome</keyword>
<dbReference type="AlphaFoldDB" id="A0A8J6FMF1"/>
<evidence type="ECO:0000313" key="3">
    <source>
        <dbReference type="Proteomes" id="UP000770717"/>
    </source>
</evidence>
<accession>A0A8J6FMF1</accession>
<dbReference type="Proteomes" id="UP000770717">
    <property type="component" value="Unassembled WGS sequence"/>
</dbReference>
<organism evidence="2 3">
    <name type="scientific">Eleutherodactylus coqui</name>
    <name type="common">Puerto Rican coqui</name>
    <dbReference type="NCBI Taxonomy" id="57060"/>
    <lineage>
        <taxon>Eukaryota</taxon>
        <taxon>Metazoa</taxon>
        <taxon>Chordata</taxon>
        <taxon>Craniata</taxon>
        <taxon>Vertebrata</taxon>
        <taxon>Euteleostomi</taxon>
        <taxon>Amphibia</taxon>
        <taxon>Batrachia</taxon>
        <taxon>Anura</taxon>
        <taxon>Neobatrachia</taxon>
        <taxon>Hyloidea</taxon>
        <taxon>Eleutherodactylidae</taxon>
        <taxon>Eleutherodactylinae</taxon>
        <taxon>Eleutherodactylus</taxon>
        <taxon>Eleutherodactylus</taxon>
    </lineage>
</organism>
<sequence>MNKRYLQKATKGTFLIIIFIGTFWGKLSVGAVHQRGKLSSYIDTDLSQI</sequence>
<keyword evidence="1" id="KW-0472">Membrane</keyword>
<protein>
    <submittedName>
        <fullName evidence="2">Uncharacterized protein</fullName>
    </submittedName>
</protein>
<dbReference type="EMBL" id="WNTK01000002">
    <property type="protein sequence ID" value="KAG9490254.1"/>
    <property type="molecule type" value="Genomic_DNA"/>
</dbReference>
<evidence type="ECO:0000256" key="1">
    <source>
        <dbReference type="SAM" id="Phobius"/>
    </source>
</evidence>